<dbReference type="Proteomes" id="UP000529417">
    <property type="component" value="Unassembled WGS sequence"/>
</dbReference>
<proteinExistence type="predicted"/>
<gene>
    <name evidence="2" type="ORF">HUK65_05790</name>
</gene>
<protein>
    <submittedName>
        <fullName evidence="2">Uncharacterized protein</fullName>
    </submittedName>
</protein>
<comment type="caution">
    <text evidence="2">The sequence shown here is derived from an EMBL/GenBank/DDBJ whole genome shotgun (WGS) entry which is preliminary data.</text>
</comment>
<dbReference type="RefSeq" id="WP_179905192.1">
    <property type="nucleotide sequence ID" value="NZ_JACBXS010000008.1"/>
</dbReference>
<organism evidence="2 3">
    <name type="scientific">Rhabdonatronobacter sediminivivens</name>
    <dbReference type="NCBI Taxonomy" id="2743469"/>
    <lineage>
        <taxon>Bacteria</taxon>
        <taxon>Pseudomonadati</taxon>
        <taxon>Pseudomonadota</taxon>
        <taxon>Alphaproteobacteria</taxon>
        <taxon>Rhodobacterales</taxon>
        <taxon>Paracoccaceae</taxon>
        <taxon>Rhabdonatronobacter</taxon>
    </lineage>
</organism>
<evidence type="ECO:0000313" key="3">
    <source>
        <dbReference type="Proteomes" id="UP000529417"/>
    </source>
</evidence>
<dbReference type="AlphaFoldDB" id="A0A7Z0HY83"/>
<feature type="signal peptide" evidence="1">
    <location>
        <begin position="1"/>
        <end position="22"/>
    </location>
</feature>
<evidence type="ECO:0000313" key="2">
    <source>
        <dbReference type="EMBL" id="NYS24498.1"/>
    </source>
</evidence>
<dbReference type="EMBL" id="JACBXS010000008">
    <property type="protein sequence ID" value="NYS24498.1"/>
    <property type="molecule type" value="Genomic_DNA"/>
</dbReference>
<accession>A0A7Z0HY83</accession>
<reference evidence="2 3" key="1">
    <citation type="journal article" date="2000" name="Arch. Microbiol.">
        <title>Rhodobaca bogoriensis gen. nov. and sp. nov., an alkaliphilic purple nonsulfur bacterium from African Rift Valley soda lakes.</title>
        <authorList>
            <person name="Milford A.D."/>
            <person name="Achenbach L.A."/>
            <person name="Jung D.O."/>
            <person name="Madigan M.T."/>
        </authorList>
    </citation>
    <scope>NUCLEOTIDE SEQUENCE [LARGE SCALE GENOMIC DNA]</scope>
    <source>
        <strain evidence="2 3">2376</strain>
    </source>
</reference>
<evidence type="ECO:0000256" key="1">
    <source>
        <dbReference type="SAM" id="SignalP"/>
    </source>
</evidence>
<name>A0A7Z0HY83_9RHOB</name>
<keyword evidence="3" id="KW-1185">Reference proteome</keyword>
<sequence>MRNIALTIAVLIAVLAAAPAAAQCYADYKAKQDNPLRLQYGIVELPPQACGDPAAAARHAGAVLAEHGWTLLQIESTFGEDGFAQRRSRAGAIHLRN</sequence>
<feature type="chain" id="PRO_5030931827" evidence="1">
    <location>
        <begin position="23"/>
        <end position="97"/>
    </location>
</feature>
<keyword evidence="1" id="KW-0732">Signal</keyword>